<dbReference type="STRING" id="1891926.Fuma_04382"/>
<keyword evidence="1" id="KW-0732">Signal</keyword>
<proteinExistence type="predicted"/>
<dbReference type="SUPFAM" id="SSF101898">
    <property type="entry name" value="NHL repeat"/>
    <property type="match status" value="1"/>
</dbReference>
<dbReference type="Gene3D" id="2.130.10.10">
    <property type="entry name" value="YVTN repeat-like/Quinoprotein amine dehydrogenase"/>
    <property type="match status" value="1"/>
</dbReference>
<feature type="domain" description="Pyrrolo-quinoline quinone repeat" evidence="2">
    <location>
        <begin position="38"/>
        <end position="295"/>
    </location>
</feature>
<evidence type="ECO:0000313" key="3">
    <source>
        <dbReference type="EMBL" id="APZ94743.1"/>
    </source>
</evidence>
<reference evidence="3 4" key="1">
    <citation type="journal article" date="2016" name="Front. Microbiol.">
        <title>Fuerstia marisgermanicae gen. nov., sp. nov., an Unusual Member of the Phylum Planctomycetes from the German Wadden Sea.</title>
        <authorList>
            <person name="Kohn T."/>
            <person name="Heuer A."/>
            <person name="Jogler M."/>
            <person name="Vollmers J."/>
            <person name="Boedeker C."/>
            <person name="Bunk B."/>
            <person name="Rast P."/>
            <person name="Borchert D."/>
            <person name="Glockner I."/>
            <person name="Freese H.M."/>
            <person name="Klenk H.P."/>
            <person name="Overmann J."/>
            <person name="Kaster A.K."/>
            <person name="Rohde M."/>
            <person name="Wiegand S."/>
            <person name="Jogler C."/>
        </authorList>
    </citation>
    <scope>NUCLEOTIDE SEQUENCE [LARGE SCALE GENOMIC DNA]</scope>
    <source>
        <strain evidence="3 4">NH11</strain>
    </source>
</reference>
<dbReference type="RefSeq" id="WP_077026012.1">
    <property type="nucleotide sequence ID" value="NZ_CP017641.1"/>
</dbReference>
<dbReference type="InterPro" id="IPR002372">
    <property type="entry name" value="PQQ_rpt_dom"/>
</dbReference>
<dbReference type="AlphaFoldDB" id="A0A1P8WL18"/>
<dbReference type="InterPro" id="IPR015943">
    <property type="entry name" value="WD40/YVTN_repeat-like_dom_sf"/>
</dbReference>
<sequence length="324" mass="35822" precursor="true">MHRQFTVLCLALLLAPFAELATAADAPARKFIAADSSKQTIAIISEDGTVAWERKIGPLHDLHVLANGNVLFQDSWTHVLEVNPKTDAVVWEYEAKTAPGNEGRRIEIHAFQRLENGNTMVVESGRARILELDLQNNVVTTIPLKVEHPSAHHDTRLVRKLDTGNYLACHESDGAVREYDPSGKVVWEYNVPLFGRDRANGHGVEAFGNQCFSAIRLKNGNTLISTGNGHGIIEVTPAGQDVWSIHQEDLPGIQLAWVTSLQVLPGGNVLIGNCHAGPKNPQLIEVDRQKRVVWTFKDFERFGNSLTNSQILTMDGKPVKKVLR</sequence>
<accession>A0A1P8WL18</accession>
<dbReference type="OrthoDB" id="264813at2"/>
<evidence type="ECO:0000313" key="4">
    <source>
        <dbReference type="Proteomes" id="UP000187735"/>
    </source>
</evidence>
<feature type="chain" id="PRO_5012003889" description="Pyrrolo-quinoline quinone repeat domain-containing protein" evidence="1">
    <location>
        <begin position="24"/>
        <end position="324"/>
    </location>
</feature>
<name>A0A1P8WL18_9PLAN</name>
<feature type="signal peptide" evidence="1">
    <location>
        <begin position="1"/>
        <end position="23"/>
    </location>
</feature>
<dbReference type="InterPro" id="IPR053143">
    <property type="entry name" value="Arylsulfate_ST"/>
</dbReference>
<dbReference type="PANTHER" id="PTHR35340">
    <property type="entry name" value="PQQ ENZYME REPEAT PROTEIN-RELATED"/>
    <property type="match status" value="1"/>
</dbReference>
<dbReference type="KEGG" id="fmr:Fuma_04382"/>
<dbReference type="Proteomes" id="UP000187735">
    <property type="component" value="Chromosome"/>
</dbReference>
<dbReference type="EMBL" id="CP017641">
    <property type="protein sequence ID" value="APZ94743.1"/>
    <property type="molecule type" value="Genomic_DNA"/>
</dbReference>
<dbReference type="Pfam" id="PF13360">
    <property type="entry name" value="PQQ_2"/>
    <property type="match status" value="1"/>
</dbReference>
<protein>
    <recommendedName>
        <fullName evidence="2">Pyrrolo-quinoline quinone repeat domain-containing protein</fullName>
    </recommendedName>
</protein>
<organism evidence="3 4">
    <name type="scientific">Fuerstiella marisgermanici</name>
    <dbReference type="NCBI Taxonomy" id="1891926"/>
    <lineage>
        <taxon>Bacteria</taxon>
        <taxon>Pseudomonadati</taxon>
        <taxon>Planctomycetota</taxon>
        <taxon>Planctomycetia</taxon>
        <taxon>Planctomycetales</taxon>
        <taxon>Planctomycetaceae</taxon>
        <taxon>Fuerstiella</taxon>
    </lineage>
</organism>
<gene>
    <name evidence="3" type="ORF">Fuma_04382</name>
</gene>
<evidence type="ECO:0000256" key="1">
    <source>
        <dbReference type="SAM" id="SignalP"/>
    </source>
</evidence>
<dbReference type="PANTHER" id="PTHR35340:SF5">
    <property type="entry name" value="ASST-DOMAIN-CONTAINING PROTEIN"/>
    <property type="match status" value="1"/>
</dbReference>
<evidence type="ECO:0000259" key="2">
    <source>
        <dbReference type="Pfam" id="PF13360"/>
    </source>
</evidence>
<keyword evidence="4" id="KW-1185">Reference proteome</keyword>